<evidence type="ECO:0000313" key="3">
    <source>
        <dbReference type="EMBL" id="WOF12315.1"/>
    </source>
</evidence>
<keyword evidence="1" id="KW-1133">Transmembrane helix</keyword>
<dbReference type="GeneID" id="86891340"/>
<keyword evidence="1" id="KW-0472">Membrane</keyword>
<accession>A0A7X5YFZ8</accession>
<feature type="transmembrane region" description="Helical" evidence="1">
    <location>
        <begin position="48"/>
        <end position="70"/>
    </location>
</feature>
<dbReference type="Proteomes" id="UP000576368">
    <property type="component" value="Unassembled WGS sequence"/>
</dbReference>
<protein>
    <submittedName>
        <fullName evidence="2">ABC-type uncharacterized transport system YnjBCD permease subunit</fullName>
    </submittedName>
</protein>
<proteinExistence type="predicted"/>
<evidence type="ECO:0000256" key="1">
    <source>
        <dbReference type="SAM" id="Phobius"/>
    </source>
</evidence>
<sequence length="109" mass="12420">MEERFDFNRMGKRMPYTAPEGFLTEIEKNVWEIVKSEVMPKSKHNYRLLYTVLGGVIAASVAILIVFSLISDSPATSDFAKIEQAFSDLSSMDQAYLLTVFQNDLFINE</sequence>
<evidence type="ECO:0000313" key="4">
    <source>
        <dbReference type="Proteomes" id="UP000576368"/>
    </source>
</evidence>
<reference evidence="2 4" key="2">
    <citation type="submission" date="2020-03" db="EMBL/GenBank/DDBJ databases">
        <title>Genomic Encyclopedia of Type Strains, Phase IV (KMG-IV): sequencing the most valuable type-strain genomes for metagenomic binning, comparative biology and taxonomic classification.</title>
        <authorList>
            <person name="Goeker M."/>
        </authorList>
    </citation>
    <scope>NUCLEOTIDE SEQUENCE [LARGE SCALE GENOMIC DNA]</scope>
    <source>
        <strain evidence="2 4">DSM 105722</strain>
    </source>
</reference>
<dbReference type="EMBL" id="CP043839">
    <property type="protein sequence ID" value="WOF12315.1"/>
    <property type="molecule type" value="Genomic_DNA"/>
</dbReference>
<dbReference type="Proteomes" id="UP001302374">
    <property type="component" value="Chromosome"/>
</dbReference>
<evidence type="ECO:0000313" key="5">
    <source>
        <dbReference type="Proteomes" id="UP001302374"/>
    </source>
</evidence>
<keyword evidence="5" id="KW-1185">Reference proteome</keyword>
<reference evidence="3 5" key="1">
    <citation type="submission" date="2019-09" db="EMBL/GenBank/DDBJ databases">
        <title>Butyricimonas paravirosa DSM 105722 (=214-4 = JCM 18677 = CCUG 65563).</title>
        <authorList>
            <person name="Le Roy T."/>
            <person name="Cani P.D."/>
        </authorList>
    </citation>
    <scope>NUCLEOTIDE SEQUENCE [LARGE SCALE GENOMIC DNA]</scope>
    <source>
        <strain evidence="3 5">DSM 105722</strain>
    </source>
</reference>
<keyword evidence="1" id="KW-0812">Transmembrane</keyword>
<dbReference type="EMBL" id="JAATLI010000014">
    <property type="protein sequence ID" value="NJC20049.1"/>
    <property type="molecule type" value="Genomic_DNA"/>
</dbReference>
<gene>
    <name evidence="3" type="ORF">F1644_08570</name>
    <name evidence="2" type="ORF">GGR15_003692</name>
</gene>
<evidence type="ECO:0000313" key="2">
    <source>
        <dbReference type="EMBL" id="NJC20049.1"/>
    </source>
</evidence>
<dbReference type="AlphaFoldDB" id="A0A7X5YFZ8"/>
<name>A0A7X5YFZ8_9BACT</name>
<dbReference type="RefSeq" id="WP_118305390.1">
    <property type="nucleotide sequence ID" value="NZ_BMPA01000013.1"/>
</dbReference>
<organism evidence="2 4">
    <name type="scientific">Butyricimonas paravirosa</name>
    <dbReference type="NCBI Taxonomy" id="1472417"/>
    <lineage>
        <taxon>Bacteria</taxon>
        <taxon>Pseudomonadati</taxon>
        <taxon>Bacteroidota</taxon>
        <taxon>Bacteroidia</taxon>
        <taxon>Bacteroidales</taxon>
        <taxon>Odoribacteraceae</taxon>
        <taxon>Butyricimonas</taxon>
    </lineage>
</organism>